<evidence type="ECO:0000256" key="2">
    <source>
        <dbReference type="ARBA" id="ARBA00022475"/>
    </source>
</evidence>
<evidence type="ECO:0000256" key="5">
    <source>
        <dbReference type="ARBA" id="ARBA00022801"/>
    </source>
</evidence>
<dbReference type="GO" id="GO:0005886">
    <property type="term" value="C:plasma membrane"/>
    <property type="evidence" value="ECO:0007669"/>
    <property type="project" value="UniProtKB-SubCell"/>
</dbReference>
<feature type="transmembrane region" description="Helical" evidence="8">
    <location>
        <begin position="66"/>
        <end position="89"/>
    </location>
</feature>
<feature type="transmembrane region" description="Helical" evidence="8">
    <location>
        <begin position="134"/>
        <end position="159"/>
    </location>
</feature>
<feature type="transmembrane region" description="Helical" evidence="8">
    <location>
        <begin position="171"/>
        <end position="192"/>
    </location>
</feature>
<dbReference type="Proteomes" id="UP000231567">
    <property type="component" value="Unassembled WGS sequence"/>
</dbReference>
<feature type="transmembrane region" description="Helical" evidence="8">
    <location>
        <begin position="25"/>
        <end position="45"/>
    </location>
</feature>
<feature type="transmembrane region" description="Helical" evidence="8">
    <location>
        <begin position="101"/>
        <end position="122"/>
    </location>
</feature>
<proteinExistence type="predicted"/>
<gene>
    <name evidence="9" type="ORF">COX39_02780</name>
</gene>
<sequence length="197" mass="22764">MKQFSNKFQSAQAEQSSPSFEKSTFLTLFLIAAVILLMLPFFTTFNEFLTKIIEKSALYQPIQDHIVPFFAKMIGSLLIPFGVKFTAYLDGMMINGVPMRMTWNCLGWQSLVLILITFLTGLTGNYTKFSKLECIMIGILGTFLINIFRITFTSLLAAYWGRLFAIVFHDYFATFITLIWLFVFWWFSYAFVLRSST</sequence>
<evidence type="ECO:0000256" key="3">
    <source>
        <dbReference type="ARBA" id="ARBA00022670"/>
    </source>
</evidence>
<dbReference type="InterPro" id="IPR026392">
    <property type="entry name" value="Exo/Archaeosortase_dom"/>
</dbReference>
<evidence type="ECO:0008006" key="11">
    <source>
        <dbReference type="Google" id="ProtNLM"/>
    </source>
</evidence>
<evidence type="ECO:0000256" key="4">
    <source>
        <dbReference type="ARBA" id="ARBA00022692"/>
    </source>
</evidence>
<accession>A0A2G9YQD3</accession>
<keyword evidence="5" id="KW-0378">Hydrolase</keyword>
<comment type="caution">
    <text evidence="9">The sequence shown here is derived from an EMBL/GenBank/DDBJ whole genome shotgun (WGS) entry which is preliminary data.</text>
</comment>
<dbReference type="GO" id="GO:0008233">
    <property type="term" value="F:peptidase activity"/>
    <property type="evidence" value="ECO:0007669"/>
    <property type="project" value="UniProtKB-KW"/>
</dbReference>
<keyword evidence="2" id="KW-1003">Cell membrane</keyword>
<keyword evidence="4 8" id="KW-0812">Transmembrane</keyword>
<keyword evidence="3" id="KW-0645">Protease</keyword>
<evidence type="ECO:0000256" key="1">
    <source>
        <dbReference type="ARBA" id="ARBA00004651"/>
    </source>
</evidence>
<dbReference type="EMBL" id="PCRM01000038">
    <property type="protein sequence ID" value="PIP21469.1"/>
    <property type="molecule type" value="Genomic_DNA"/>
</dbReference>
<evidence type="ECO:0000256" key="8">
    <source>
        <dbReference type="SAM" id="Phobius"/>
    </source>
</evidence>
<dbReference type="AlphaFoldDB" id="A0A2G9YQD3"/>
<comment type="subcellular location">
    <subcellularLocation>
        <location evidence="1">Cell membrane</location>
        <topology evidence="1">Multi-pass membrane protein</topology>
    </subcellularLocation>
</comment>
<keyword evidence="6 8" id="KW-1133">Transmembrane helix</keyword>
<organism evidence="9 10">
    <name type="scientific">Candidatus Nealsonbacteria bacterium CG23_combo_of_CG06-09_8_20_14_all_40_13</name>
    <dbReference type="NCBI Taxonomy" id="1974724"/>
    <lineage>
        <taxon>Bacteria</taxon>
        <taxon>Candidatus Nealsoniibacteriota</taxon>
    </lineage>
</organism>
<protein>
    <recommendedName>
        <fullName evidence="11">Exosortase/archaeosortase family protein</fullName>
    </recommendedName>
</protein>
<name>A0A2G9YQD3_9BACT</name>
<reference evidence="9 10" key="1">
    <citation type="submission" date="2017-09" db="EMBL/GenBank/DDBJ databases">
        <title>Depth-based differentiation of microbial function through sediment-hosted aquifers and enrichment of novel symbionts in the deep terrestrial subsurface.</title>
        <authorList>
            <person name="Probst A.J."/>
            <person name="Ladd B."/>
            <person name="Jarett J.K."/>
            <person name="Geller-Mcgrath D.E."/>
            <person name="Sieber C.M."/>
            <person name="Emerson J.B."/>
            <person name="Anantharaman K."/>
            <person name="Thomas B.C."/>
            <person name="Malmstrom R."/>
            <person name="Stieglmeier M."/>
            <person name="Klingl A."/>
            <person name="Woyke T."/>
            <person name="Ryan C.M."/>
            <person name="Banfield J.F."/>
        </authorList>
    </citation>
    <scope>NUCLEOTIDE SEQUENCE [LARGE SCALE GENOMIC DNA]</scope>
    <source>
        <strain evidence="9">CG23_combo_of_CG06-09_8_20_14_all_40_13</strain>
    </source>
</reference>
<evidence type="ECO:0000313" key="9">
    <source>
        <dbReference type="EMBL" id="PIP21469.1"/>
    </source>
</evidence>
<dbReference type="GO" id="GO:0006508">
    <property type="term" value="P:proteolysis"/>
    <property type="evidence" value="ECO:0007669"/>
    <property type="project" value="UniProtKB-KW"/>
</dbReference>
<evidence type="ECO:0000256" key="6">
    <source>
        <dbReference type="ARBA" id="ARBA00022989"/>
    </source>
</evidence>
<keyword evidence="7 8" id="KW-0472">Membrane</keyword>
<evidence type="ECO:0000313" key="10">
    <source>
        <dbReference type="Proteomes" id="UP000231567"/>
    </source>
</evidence>
<dbReference type="NCBIfam" id="TIGR04178">
    <property type="entry name" value="exo_archaeo"/>
    <property type="match status" value="1"/>
</dbReference>
<evidence type="ECO:0000256" key="7">
    <source>
        <dbReference type="ARBA" id="ARBA00023136"/>
    </source>
</evidence>